<organism evidence="13 14">
    <name type="scientific">Pseudoatta argentina</name>
    <dbReference type="NCBI Taxonomy" id="621737"/>
    <lineage>
        <taxon>Eukaryota</taxon>
        <taxon>Metazoa</taxon>
        <taxon>Ecdysozoa</taxon>
        <taxon>Arthropoda</taxon>
        <taxon>Hexapoda</taxon>
        <taxon>Insecta</taxon>
        <taxon>Pterygota</taxon>
        <taxon>Neoptera</taxon>
        <taxon>Endopterygota</taxon>
        <taxon>Hymenoptera</taxon>
        <taxon>Apocrita</taxon>
        <taxon>Aculeata</taxon>
        <taxon>Formicoidea</taxon>
        <taxon>Formicidae</taxon>
        <taxon>Myrmicinae</taxon>
        <taxon>Pseudoatta</taxon>
    </lineage>
</organism>
<evidence type="ECO:0000256" key="4">
    <source>
        <dbReference type="ARBA" id="ARBA00010617"/>
    </source>
</evidence>
<proteinExistence type="inferred from homology"/>
<evidence type="ECO:0000256" key="6">
    <source>
        <dbReference type="ARBA" id="ARBA00022723"/>
    </source>
</evidence>
<dbReference type="GO" id="GO:0020037">
    <property type="term" value="F:heme binding"/>
    <property type="evidence" value="ECO:0007669"/>
    <property type="project" value="InterPro"/>
</dbReference>
<feature type="non-terminal residue" evidence="13">
    <location>
        <position position="1"/>
    </location>
</feature>
<dbReference type="AlphaFoldDB" id="A0A836JS02"/>
<dbReference type="GO" id="GO:0005506">
    <property type="term" value="F:iron ion binding"/>
    <property type="evidence" value="ECO:0007669"/>
    <property type="project" value="InterPro"/>
</dbReference>
<dbReference type="Gene3D" id="1.10.630.10">
    <property type="entry name" value="Cytochrome P450"/>
    <property type="match status" value="1"/>
</dbReference>
<keyword evidence="8" id="KW-0492">Microsome</keyword>
<dbReference type="InterPro" id="IPR050476">
    <property type="entry name" value="Insect_CytP450_Detox"/>
</dbReference>
<evidence type="ECO:0000256" key="11">
    <source>
        <dbReference type="ARBA" id="ARBA00023033"/>
    </source>
</evidence>
<keyword evidence="6" id="KW-0479">Metal-binding</keyword>
<name>A0A836JS02_9HYME</name>
<keyword evidence="12" id="KW-0472">Membrane</keyword>
<comment type="cofactor">
    <cofactor evidence="1">
        <name>heme</name>
        <dbReference type="ChEBI" id="CHEBI:30413"/>
    </cofactor>
</comment>
<dbReference type="Proteomes" id="UP000668214">
    <property type="component" value="Unassembled WGS sequence"/>
</dbReference>
<evidence type="ECO:0000256" key="1">
    <source>
        <dbReference type="ARBA" id="ARBA00001971"/>
    </source>
</evidence>
<evidence type="ECO:0000256" key="12">
    <source>
        <dbReference type="ARBA" id="ARBA00023136"/>
    </source>
</evidence>
<dbReference type="InterPro" id="IPR001128">
    <property type="entry name" value="Cyt_P450"/>
</dbReference>
<dbReference type="Pfam" id="PF00067">
    <property type="entry name" value="p450"/>
    <property type="match status" value="1"/>
</dbReference>
<comment type="similarity">
    <text evidence="4">Belongs to the cytochrome P450 family.</text>
</comment>
<evidence type="ECO:0000256" key="2">
    <source>
        <dbReference type="ARBA" id="ARBA00004174"/>
    </source>
</evidence>
<keyword evidence="5" id="KW-0349">Heme</keyword>
<protein>
    <submittedName>
        <fullName evidence="13">CP6K1 protein</fullName>
    </submittedName>
</protein>
<evidence type="ECO:0000256" key="8">
    <source>
        <dbReference type="ARBA" id="ARBA00022848"/>
    </source>
</evidence>
<keyword evidence="9" id="KW-0560">Oxidoreductase</keyword>
<dbReference type="EMBL" id="JAANIA010000554">
    <property type="protein sequence ID" value="KAG5323617.1"/>
    <property type="molecule type" value="Genomic_DNA"/>
</dbReference>
<evidence type="ECO:0000256" key="5">
    <source>
        <dbReference type="ARBA" id="ARBA00022617"/>
    </source>
</evidence>
<evidence type="ECO:0000256" key="7">
    <source>
        <dbReference type="ARBA" id="ARBA00022824"/>
    </source>
</evidence>
<feature type="non-terminal residue" evidence="13">
    <location>
        <position position="234"/>
    </location>
</feature>
<dbReference type="GO" id="GO:0004497">
    <property type="term" value="F:monooxygenase activity"/>
    <property type="evidence" value="ECO:0007669"/>
    <property type="project" value="UniProtKB-KW"/>
</dbReference>
<evidence type="ECO:0000256" key="10">
    <source>
        <dbReference type="ARBA" id="ARBA00023004"/>
    </source>
</evidence>
<comment type="caution">
    <text evidence="13">The sequence shown here is derived from an EMBL/GenBank/DDBJ whole genome shotgun (WGS) entry which is preliminary data.</text>
</comment>
<accession>A0A836JS02</accession>
<dbReference type="InterPro" id="IPR036396">
    <property type="entry name" value="Cyt_P450_sf"/>
</dbReference>
<keyword evidence="7" id="KW-0256">Endoplasmic reticulum</keyword>
<keyword evidence="14" id="KW-1185">Reference proteome</keyword>
<dbReference type="GO" id="GO:0016705">
    <property type="term" value="F:oxidoreductase activity, acting on paired donors, with incorporation or reduction of molecular oxygen"/>
    <property type="evidence" value="ECO:0007669"/>
    <property type="project" value="InterPro"/>
</dbReference>
<evidence type="ECO:0000313" key="13">
    <source>
        <dbReference type="EMBL" id="KAG5323617.1"/>
    </source>
</evidence>
<keyword evidence="11" id="KW-0503">Monooxygenase</keyword>
<keyword evidence="10" id="KW-0408">Iron</keyword>
<comment type="subcellular location">
    <subcellularLocation>
        <location evidence="3">Endoplasmic reticulum membrane</location>
        <topology evidence="3">Peripheral membrane protein</topology>
    </subcellularLocation>
    <subcellularLocation>
        <location evidence="2">Microsome membrane</location>
        <topology evidence="2">Peripheral membrane protein</topology>
    </subcellularLocation>
</comment>
<sequence>MLIGIYRKMVYDEDRESWKTKEMSIDIFNGFEGDALLAQAAIFFVAGRETSIATMTCALFELAKQPEMQKRVREETHKTIQDANDVTYEAVHNMKYLHQVINETLLYPPVPIIDRFPLSDDIFPGTKITDKKDIPVYVVLFGIQTDLRYYLDPMHFDPERFSDERKNHIVPCTFLPFGEGPYKLVNWTRSHKRILTMILRDYEVALHPSWKNPIDPRNVFISPPAGFLLNFKKI</sequence>
<dbReference type="PANTHER" id="PTHR24292">
    <property type="entry name" value="CYTOCHROME P450"/>
    <property type="match status" value="1"/>
</dbReference>
<evidence type="ECO:0000313" key="14">
    <source>
        <dbReference type="Proteomes" id="UP000668214"/>
    </source>
</evidence>
<dbReference type="SUPFAM" id="SSF48264">
    <property type="entry name" value="Cytochrome P450"/>
    <property type="match status" value="1"/>
</dbReference>
<dbReference type="PANTHER" id="PTHR24292:SF45">
    <property type="entry name" value="CYTOCHROME P450 6G1-RELATED"/>
    <property type="match status" value="1"/>
</dbReference>
<gene>
    <name evidence="13" type="primary">Cyp6k1_1</name>
    <name evidence="13" type="ORF">G6Z78_0003010</name>
</gene>
<dbReference type="GO" id="GO:0005789">
    <property type="term" value="C:endoplasmic reticulum membrane"/>
    <property type="evidence" value="ECO:0007669"/>
    <property type="project" value="UniProtKB-SubCell"/>
</dbReference>
<evidence type="ECO:0000256" key="3">
    <source>
        <dbReference type="ARBA" id="ARBA00004406"/>
    </source>
</evidence>
<evidence type="ECO:0000256" key="9">
    <source>
        <dbReference type="ARBA" id="ARBA00023002"/>
    </source>
</evidence>
<reference evidence="13" key="1">
    <citation type="submission" date="2020-02" db="EMBL/GenBank/DDBJ databases">
        <title>Relaxed selection underlies rapid genomic changes in the transitions from sociality to social parasitism in ants.</title>
        <authorList>
            <person name="Bi X."/>
        </authorList>
    </citation>
    <scope>NUCLEOTIDE SEQUENCE</scope>
    <source>
        <strain evidence="13">BGI-DK2014c</strain>
        <tissue evidence="13">Whole body</tissue>
    </source>
</reference>